<evidence type="ECO:0000313" key="2">
    <source>
        <dbReference type="Proteomes" id="UP001597283"/>
    </source>
</evidence>
<comment type="caution">
    <text evidence="1">The sequence shown here is derived from an EMBL/GenBank/DDBJ whole genome shotgun (WGS) entry which is preliminary data.</text>
</comment>
<keyword evidence="2" id="KW-1185">Reference proteome</keyword>
<accession>A0ABW4NDP0</accession>
<sequence length="82" mass="9305">MAEHDDVTDYDSAEFQHALRNKLGIISGSIDLILATESLSPVVQEDLRRMRRACSDLVYMAERIGERRRPHATPVRNIARVA</sequence>
<evidence type="ECO:0000313" key="1">
    <source>
        <dbReference type="EMBL" id="MFD1788122.1"/>
    </source>
</evidence>
<dbReference type="EMBL" id="JBHUFC010000003">
    <property type="protein sequence ID" value="MFD1788122.1"/>
    <property type="molecule type" value="Genomic_DNA"/>
</dbReference>
<name>A0ABW4NDP0_9SPHN</name>
<reference evidence="2" key="1">
    <citation type="journal article" date="2019" name="Int. J. Syst. Evol. Microbiol.">
        <title>The Global Catalogue of Microorganisms (GCM) 10K type strain sequencing project: providing services to taxonomists for standard genome sequencing and annotation.</title>
        <authorList>
            <consortium name="The Broad Institute Genomics Platform"/>
            <consortium name="The Broad Institute Genome Sequencing Center for Infectious Disease"/>
            <person name="Wu L."/>
            <person name="Ma J."/>
        </authorList>
    </citation>
    <scope>NUCLEOTIDE SEQUENCE [LARGE SCALE GENOMIC DNA]</scope>
    <source>
        <strain evidence="2">Q85</strain>
    </source>
</reference>
<proteinExistence type="predicted"/>
<gene>
    <name evidence="1" type="ORF">ACFSC3_11115</name>
</gene>
<dbReference type="RefSeq" id="WP_380940484.1">
    <property type="nucleotide sequence ID" value="NZ_JBHUFC010000003.1"/>
</dbReference>
<dbReference type="Proteomes" id="UP001597283">
    <property type="component" value="Unassembled WGS sequence"/>
</dbReference>
<protein>
    <submittedName>
        <fullName evidence="1">Uncharacterized protein</fullName>
    </submittedName>
</protein>
<organism evidence="1 2">
    <name type="scientific">Sphingomonas floccifaciens</name>
    <dbReference type="NCBI Taxonomy" id="1844115"/>
    <lineage>
        <taxon>Bacteria</taxon>
        <taxon>Pseudomonadati</taxon>
        <taxon>Pseudomonadota</taxon>
        <taxon>Alphaproteobacteria</taxon>
        <taxon>Sphingomonadales</taxon>
        <taxon>Sphingomonadaceae</taxon>
        <taxon>Sphingomonas</taxon>
    </lineage>
</organism>